<reference evidence="2" key="1">
    <citation type="submission" date="2015-07" db="EMBL/GenBank/DDBJ databases">
        <title>Near-Complete Genome Sequence of the Cellulolytic Bacterium Bacteroides (Pseudobacteroides) cellulosolvens ATCC 35603.</title>
        <authorList>
            <person name="Dassa B."/>
            <person name="Utturkar S.M."/>
            <person name="Klingeman D.M."/>
            <person name="Hurt R.A."/>
            <person name="Keller M."/>
            <person name="Xu J."/>
            <person name="Reddy Y.H.K."/>
            <person name="Borovok I."/>
            <person name="Grinberg I.R."/>
            <person name="Lamed R."/>
            <person name="Zhivin O."/>
            <person name="Bayer E.A."/>
            <person name="Brown S.D."/>
        </authorList>
    </citation>
    <scope>NUCLEOTIDE SEQUENCE [LARGE SCALE GENOMIC DNA]</scope>
    <source>
        <strain evidence="2">DSM 2933</strain>
    </source>
</reference>
<dbReference type="RefSeq" id="WP_160317723.1">
    <property type="nucleotide sequence ID" value="NZ_LGTC01000001.1"/>
</dbReference>
<evidence type="ECO:0000313" key="1">
    <source>
        <dbReference type="EMBL" id="KNY27795.1"/>
    </source>
</evidence>
<gene>
    <name evidence="1" type="ORF">Bccel_3066</name>
</gene>
<sequence>MLIITGFWHYGQFLQYKVEKQFLLSVLSNIFSGTAIFNHTLKNEIIKISMSTDNINNSLVKNEVDLSQIKENLEVISRSAEYLMKMVKRIQDFSKEITLQETVNYIPDILKTG</sequence>
<keyword evidence="2" id="KW-1185">Reference proteome</keyword>
<proteinExistence type="predicted"/>
<accession>A0A0L6JQ34</accession>
<organism evidence="1 2">
    <name type="scientific">Pseudobacteroides cellulosolvens ATCC 35603 = DSM 2933</name>
    <dbReference type="NCBI Taxonomy" id="398512"/>
    <lineage>
        <taxon>Bacteria</taxon>
        <taxon>Bacillati</taxon>
        <taxon>Bacillota</taxon>
        <taxon>Clostridia</taxon>
        <taxon>Eubacteriales</taxon>
        <taxon>Oscillospiraceae</taxon>
        <taxon>Pseudobacteroides</taxon>
    </lineage>
</organism>
<dbReference type="STRING" id="398512.Bccel_3066"/>
<protein>
    <submittedName>
        <fullName evidence="1">Uncharacterized protein</fullName>
    </submittedName>
</protein>
<name>A0A0L6JQ34_9FIRM</name>
<dbReference type="EMBL" id="LGTC01000001">
    <property type="protein sequence ID" value="KNY27795.1"/>
    <property type="molecule type" value="Genomic_DNA"/>
</dbReference>
<dbReference type="Proteomes" id="UP000036923">
    <property type="component" value="Unassembled WGS sequence"/>
</dbReference>
<comment type="caution">
    <text evidence="1">The sequence shown here is derived from an EMBL/GenBank/DDBJ whole genome shotgun (WGS) entry which is preliminary data.</text>
</comment>
<dbReference type="AlphaFoldDB" id="A0A0L6JQ34"/>
<evidence type="ECO:0000313" key="2">
    <source>
        <dbReference type="Proteomes" id="UP000036923"/>
    </source>
</evidence>